<comment type="subunit">
    <text evidence="2">Binds calmodulin. Interacts with NDUFAF3.</text>
</comment>
<dbReference type="EMBL" id="EAAA01002249">
    <property type="status" value="NOT_ANNOTATED_CDS"/>
    <property type="molecule type" value="Genomic_DNA"/>
</dbReference>
<organism evidence="4 5">
    <name type="scientific">Ciona intestinalis</name>
    <name type="common">Transparent sea squirt</name>
    <name type="synonym">Ascidia intestinalis</name>
    <dbReference type="NCBI Taxonomy" id="7719"/>
    <lineage>
        <taxon>Eukaryota</taxon>
        <taxon>Metazoa</taxon>
        <taxon>Chordata</taxon>
        <taxon>Tunicata</taxon>
        <taxon>Ascidiacea</taxon>
        <taxon>Phlebobranchia</taxon>
        <taxon>Cionidae</taxon>
        <taxon>Ciona</taxon>
    </lineage>
</organism>
<evidence type="ECO:0000256" key="3">
    <source>
        <dbReference type="ARBA" id="ARBA00021777"/>
    </source>
</evidence>
<dbReference type="KEGG" id="cin:100180370"/>
<dbReference type="RefSeq" id="XP_002128394.1">
    <property type="nucleotide sequence ID" value="XM_002128358.2"/>
</dbReference>
<reference evidence="4" key="3">
    <citation type="submission" date="2025-08" db="UniProtKB">
        <authorList>
            <consortium name="Ensembl"/>
        </authorList>
    </citation>
    <scope>IDENTIFICATION</scope>
</reference>
<evidence type="ECO:0000256" key="1">
    <source>
        <dbReference type="ARBA" id="ARBA00010698"/>
    </source>
</evidence>
<dbReference type="Pfam" id="PF06784">
    <property type="entry name" value="UPF0240"/>
    <property type="match status" value="1"/>
</dbReference>
<dbReference type="Proteomes" id="UP000008144">
    <property type="component" value="Chromosome 6"/>
</dbReference>
<name>F6UFD9_CIOIN</name>
<protein>
    <recommendedName>
        <fullName evidence="3">NADH dehydrogenase [ubiquinone] 1 alpha subcomplex assembly factor 4</fullName>
    </recommendedName>
</protein>
<keyword evidence="5" id="KW-1185">Reference proteome</keyword>
<dbReference type="PANTHER" id="PTHR13338:SF4">
    <property type="entry name" value="NADH DEHYDROGENASE [UBIQUINONE] 1 ALPHA SUBCOMPLEX ASSEMBLY FACTOR 4"/>
    <property type="match status" value="1"/>
</dbReference>
<accession>F6UFD9</accession>
<reference evidence="4" key="4">
    <citation type="submission" date="2025-09" db="UniProtKB">
        <authorList>
            <consortium name="Ensembl"/>
        </authorList>
    </citation>
    <scope>IDENTIFICATION</scope>
</reference>
<sequence length="190" mass="21819">MGFFRKFADIGKFLGKQAQVKAKKPLQQYRAIERAQKVIEEHKTNPKRAPMNLPNRKFTEEEIESSKKYLKATLEVDDKFISKLSQVKVTSDDSDISKFTSDQHSHERPKELTEKLPIKGKFPFQSNEPTEIPRGLAEIQTLVDILHNHKLDPNDWTAEVLSEKFKLRTSDVAGLLKYSALIDPQDKGKL</sequence>
<evidence type="ECO:0000313" key="4">
    <source>
        <dbReference type="Ensembl" id="ENSCINP00000005213.3"/>
    </source>
</evidence>
<dbReference type="InParanoid" id="F6UFD9"/>
<comment type="similarity">
    <text evidence="1">Belongs to the NDUFAF4 family.</text>
</comment>
<dbReference type="Ensembl" id="ENSCINT00000005213.3">
    <property type="protein sequence ID" value="ENSCINP00000005213.3"/>
    <property type="gene ID" value="ENSCING00000002561.3"/>
</dbReference>
<dbReference type="FunCoup" id="F6UFD9">
    <property type="interactions" value="105"/>
</dbReference>
<evidence type="ECO:0000256" key="2">
    <source>
        <dbReference type="ARBA" id="ARBA00011265"/>
    </source>
</evidence>
<reference evidence="4" key="2">
    <citation type="journal article" date="2008" name="Genome Biol.">
        <title>Improved genome assembly and evidence-based global gene model set for the chordate Ciona intestinalis: new insight into intron and operon populations.</title>
        <authorList>
            <person name="Satou Y."/>
            <person name="Mineta K."/>
            <person name="Ogasawara M."/>
            <person name="Sasakura Y."/>
            <person name="Shoguchi E."/>
            <person name="Ueno K."/>
            <person name="Yamada L."/>
            <person name="Matsumoto J."/>
            <person name="Wasserscheid J."/>
            <person name="Dewar K."/>
            <person name="Wiley G.B."/>
            <person name="Macmil S.L."/>
            <person name="Roe B.A."/>
            <person name="Zeller R.W."/>
            <person name="Hastings K.E."/>
            <person name="Lemaire P."/>
            <person name="Lindquist E."/>
            <person name="Endo T."/>
            <person name="Hotta K."/>
            <person name="Inaba K."/>
        </authorList>
    </citation>
    <scope>NUCLEOTIDE SEQUENCE [LARGE SCALE GENOMIC DNA]</scope>
    <source>
        <strain evidence="4">wild type</strain>
    </source>
</reference>
<dbReference type="GeneID" id="100180370"/>
<gene>
    <name evidence="4" type="primary">LOC100180370</name>
</gene>
<reference evidence="5" key="1">
    <citation type="journal article" date="2002" name="Science">
        <title>The draft genome of Ciona intestinalis: insights into chordate and vertebrate origins.</title>
        <authorList>
            <person name="Dehal P."/>
            <person name="Satou Y."/>
            <person name="Campbell R.K."/>
            <person name="Chapman J."/>
            <person name="Degnan B."/>
            <person name="De Tomaso A."/>
            <person name="Davidson B."/>
            <person name="Di Gregorio A."/>
            <person name="Gelpke M."/>
            <person name="Goodstein D.M."/>
            <person name="Harafuji N."/>
            <person name="Hastings K.E."/>
            <person name="Ho I."/>
            <person name="Hotta K."/>
            <person name="Huang W."/>
            <person name="Kawashima T."/>
            <person name="Lemaire P."/>
            <person name="Martinez D."/>
            <person name="Meinertzhagen I.A."/>
            <person name="Necula S."/>
            <person name="Nonaka M."/>
            <person name="Putnam N."/>
            <person name="Rash S."/>
            <person name="Saiga H."/>
            <person name="Satake M."/>
            <person name="Terry A."/>
            <person name="Yamada L."/>
            <person name="Wang H.G."/>
            <person name="Awazu S."/>
            <person name="Azumi K."/>
            <person name="Boore J."/>
            <person name="Branno M."/>
            <person name="Chin-Bow S."/>
            <person name="DeSantis R."/>
            <person name="Doyle S."/>
            <person name="Francino P."/>
            <person name="Keys D.N."/>
            <person name="Haga S."/>
            <person name="Hayashi H."/>
            <person name="Hino K."/>
            <person name="Imai K.S."/>
            <person name="Inaba K."/>
            <person name="Kano S."/>
            <person name="Kobayashi K."/>
            <person name="Kobayashi M."/>
            <person name="Lee B.I."/>
            <person name="Makabe K.W."/>
            <person name="Manohar C."/>
            <person name="Matassi G."/>
            <person name="Medina M."/>
            <person name="Mochizuki Y."/>
            <person name="Mount S."/>
            <person name="Morishita T."/>
            <person name="Miura S."/>
            <person name="Nakayama A."/>
            <person name="Nishizaka S."/>
            <person name="Nomoto H."/>
            <person name="Ohta F."/>
            <person name="Oishi K."/>
            <person name="Rigoutsos I."/>
            <person name="Sano M."/>
            <person name="Sasaki A."/>
            <person name="Sasakura Y."/>
            <person name="Shoguchi E."/>
            <person name="Shin-i T."/>
            <person name="Spagnuolo A."/>
            <person name="Stainier D."/>
            <person name="Suzuki M.M."/>
            <person name="Tassy O."/>
            <person name="Takatori N."/>
            <person name="Tokuoka M."/>
            <person name="Yagi K."/>
            <person name="Yoshizaki F."/>
            <person name="Wada S."/>
            <person name="Zhang C."/>
            <person name="Hyatt P.D."/>
            <person name="Larimer F."/>
            <person name="Detter C."/>
            <person name="Doggett N."/>
            <person name="Glavina T."/>
            <person name="Hawkins T."/>
            <person name="Richardson P."/>
            <person name="Lucas S."/>
            <person name="Kohara Y."/>
            <person name="Levine M."/>
            <person name="Satoh N."/>
            <person name="Rokhsar D.S."/>
        </authorList>
    </citation>
    <scope>NUCLEOTIDE SEQUENCE [LARGE SCALE GENOMIC DNA]</scope>
</reference>
<proteinExistence type="inferred from homology"/>
<dbReference type="AlphaFoldDB" id="F6UFD9"/>
<dbReference type="InterPro" id="IPR009622">
    <property type="entry name" value="NDUFAF4"/>
</dbReference>
<dbReference type="GeneTree" id="ENSGT00390000001627"/>
<dbReference type="GO" id="GO:0005739">
    <property type="term" value="C:mitochondrion"/>
    <property type="evidence" value="ECO:0000318"/>
    <property type="project" value="GO_Central"/>
</dbReference>
<dbReference type="PANTHER" id="PTHR13338">
    <property type="entry name" value="UPF0240 PROTEIN"/>
    <property type="match status" value="1"/>
</dbReference>
<dbReference type="OMA" id="DQHSHER"/>
<dbReference type="HOGENOM" id="CLU_1389788_0_0_1"/>
<dbReference type="GO" id="GO:0032981">
    <property type="term" value="P:mitochondrial respiratory chain complex I assembly"/>
    <property type="evidence" value="ECO:0000318"/>
    <property type="project" value="GO_Central"/>
</dbReference>
<evidence type="ECO:0000313" key="5">
    <source>
        <dbReference type="Proteomes" id="UP000008144"/>
    </source>
</evidence>
<dbReference type="OrthoDB" id="15808at2759"/>
<dbReference type="STRING" id="7719.ENSCINP00000005213"/>
<accession>A0A1W2WFU2</accession>